<protein>
    <submittedName>
        <fullName evidence="1">Uncharacterized protein</fullName>
    </submittedName>
</protein>
<comment type="caution">
    <text evidence="1">The sequence shown here is derived from an EMBL/GenBank/DDBJ whole genome shotgun (WGS) entry which is preliminary data.</text>
</comment>
<reference evidence="1 2" key="1">
    <citation type="submission" date="2013-11" db="EMBL/GenBank/DDBJ databases">
        <title>The Genome Sequence of Phytophthora parasitica P1569.</title>
        <authorList>
            <consortium name="The Broad Institute Genomics Platform"/>
            <person name="Russ C."/>
            <person name="Tyler B."/>
            <person name="Panabieres F."/>
            <person name="Shan W."/>
            <person name="Tripathy S."/>
            <person name="Grunwald N."/>
            <person name="Machado M."/>
            <person name="Johnson C.S."/>
            <person name="Arredondo F."/>
            <person name="Hong C."/>
            <person name="Coffey M."/>
            <person name="Young S.K."/>
            <person name="Zeng Q."/>
            <person name="Gargeya S."/>
            <person name="Fitzgerald M."/>
            <person name="Abouelleil A."/>
            <person name="Alvarado L."/>
            <person name="Chapman S.B."/>
            <person name="Gainer-Dewar J."/>
            <person name="Goldberg J."/>
            <person name="Griggs A."/>
            <person name="Gujja S."/>
            <person name="Hansen M."/>
            <person name="Howarth C."/>
            <person name="Imamovic A."/>
            <person name="Ireland A."/>
            <person name="Larimer J."/>
            <person name="McCowan C."/>
            <person name="Murphy C."/>
            <person name="Pearson M."/>
            <person name="Poon T.W."/>
            <person name="Priest M."/>
            <person name="Roberts A."/>
            <person name="Saif S."/>
            <person name="Shea T."/>
            <person name="Sykes S."/>
            <person name="Wortman J."/>
            <person name="Nusbaum C."/>
            <person name="Birren B."/>
        </authorList>
    </citation>
    <scope>NUCLEOTIDE SEQUENCE [LARGE SCALE GENOMIC DNA]</scope>
    <source>
        <strain evidence="1 2">P1569</strain>
    </source>
</reference>
<dbReference type="EMBL" id="ANIZ01001440">
    <property type="protein sequence ID" value="ETI47387.1"/>
    <property type="molecule type" value="Genomic_DNA"/>
</dbReference>
<sequence length="53" mass="5865">MVEIRANDTDDSVPNANFAPRMFVDIFPQHVPAGSSALPVLTYRRHSATSNLH</sequence>
<dbReference type="HOGENOM" id="CLU_3072846_0_0_1"/>
<gene>
    <name evidence="1" type="ORF">F443_08397</name>
</gene>
<proteinExistence type="predicted"/>
<evidence type="ECO:0000313" key="1">
    <source>
        <dbReference type="EMBL" id="ETI47387.1"/>
    </source>
</evidence>
<dbReference type="AlphaFoldDB" id="V9FAJ0"/>
<accession>V9FAJ0</accession>
<name>V9FAJ0_PHYNI</name>
<evidence type="ECO:0000313" key="2">
    <source>
        <dbReference type="Proteomes" id="UP000018721"/>
    </source>
</evidence>
<keyword evidence="2" id="KW-1185">Reference proteome</keyword>
<organism evidence="1 2">
    <name type="scientific">Phytophthora nicotianae P1569</name>
    <dbReference type="NCBI Taxonomy" id="1317065"/>
    <lineage>
        <taxon>Eukaryota</taxon>
        <taxon>Sar</taxon>
        <taxon>Stramenopiles</taxon>
        <taxon>Oomycota</taxon>
        <taxon>Peronosporomycetes</taxon>
        <taxon>Peronosporales</taxon>
        <taxon>Peronosporaceae</taxon>
        <taxon>Phytophthora</taxon>
    </lineage>
</organism>
<dbReference type="Proteomes" id="UP000018721">
    <property type="component" value="Unassembled WGS sequence"/>
</dbReference>